<organism evidence="1 2">
    <name type="scientific">Coniosporium uncinatum</name>
    <dbReference type="NCBI Taxonomy" id="93489"/>
    <lineage>
        <taxon>Eukaryota</taxon>
        <taxon>Fungi</taxon>
        <taxon>Dikarya</taxon>
        <taxon>Ascomycota</taxon>
        <taxon>Pezizomycotina</taxon>
        <taxon>Dothideomycetes</taxon>
        <taxon>Dothideomycetes incertae sedis</taxon>
        <taxon>Coniosporium</taxon>
    </lineage>
</organism>
<keyword evidence="2" id="KW-1185">Reference proteome</keyword>
<reference evidence="1" key="1">
    <citation type="submission" date="2024-09" db="EMBL/GenBank/DDBJ databases">
        <title>Black Yeasts Isolated from many extreme environments.</title>
        <authorList>
            <person name="Coleine C."/>
            <person name="Stajich J.E."/>
            <person name="Selbmann L."/>
        </authorList>
    </citation>
    <scope>NUCLEOTIDE SEQUENCE</scope>
    <source>
        <strain evidence="1">CCFEE 5737</strain>
    </source>
</reference>
<dbReference type="EMBL" id="JAWDJW010008078">
    <property type="protein sequence ID" value="KAK3061086.1"/>
    <property type="molecule type" value="Genomic_DNA"/>
</dbReference>
<dbReference type="Proteomes" id="UP001186974">
    <property type="component" value="Unassembled WGS sequence"/>
</dbReference>
<name>A0ACC3D307_9PEZI</name>
<gene>
    <name evidence="1" type="ORF">LTS18_007049</name>
</gene>
<sequence length="528" mass="56879">MGCTPKEYLLSKQERPSTAKNDAAGANGSFADLSWETLFDDLLQWDEQESDSDLLIATLEPHLSPADTCPATPPDLAPQGLGPLQDILPKSRVARDVPMWALDLAMPSDSFDVISATTDFDTAIPPSMDKSLSAFRPPTPNFQAEYHLPINKGSTRSRSFPYLRSLQQSNGTHGYGVAPLTGLLGGVLYVMDITVEGETFAVDIDTGNRTPVEQSDCNFGPLYNGTYDDGGEIANQNFNITYADGEFLTGTVGLADVEIAGIVVPRQQIALVDYAFWAGDGTASGLLGLAYPALTSAYAGTDPTLNNVNRTRIEYTALFTNMYQQGLVDSVFSLAIERGEGANKGYIAFGGLPPVRFVPLFESTPIEVVQLVPFDEAATEFSFYTINIDGFRFESGSVRPVNDLPFIVDSGTSLNYLPTVIARNVNALFDPPAQFVRNQGAFFVPCNATPPDFGIEIGGKVFWIDPADMINQQNIDLNTGYCVTGINDGGAGPHILGDVFLANVVAVFDVGAAQMRFAPRQNEQAVPV</sequence>
<proteinExistence type="predicted"/>
<evidence type="ECO:0000313" key="2">
    <source>
        <dbReference type="Proteomes" id="UP001186974"/>
    </source>
</evidence>
<evidence type="ECO:0000313" key="1">
    <source>
        <dbReference type="EMBL" id="KAK3061086.1"/>
    </source>
</evidence>
<accession>A0ACC3D307</accession>
<comment type="caution">
    <text evidence="1">The sequence shown here is derived from an EMBL/GenBank/DDBJ whole genome shotgun (WGS) entry which is preliminary data.</text>
</comment>
<protein>
    <submittedName>
        <fullName evidence="1">Uncharacterized protein</fullName>
    </submittedName>
</protein>